<dbReference type="GO" id="GO:0016779">
    <property type="term" value="F:nucleotidyltransferase activity"/>
    <property type="evidence" value="ECO:0007669"/>
    <property type="project" value="UniProtKB-KW"/>
</dbReference>
<organism evidence="3 4">
    <name type="scientific">Bradymonas sediminis</name>
    <dbReference type="NCBI Taxonomy" id="1548548"/>
    <lineage>
        <taxon>Bacteria</taxon>
        <taxon>Deltaproteobacteria</taxon>
        <taxon>Bradymonadales</taxon>
        <taxon>Bradymonadaceae</taxon>
        <taxon>Bradymonas</taxon>
    </lineage>
</organism>
<dbReference type="RefSeq" id="WP_111332552.1">
    <property type="nucleotide sequence ID" value="NZ_CP030032.1"/>
</dbReference>
<dbReference type="Proteomes" id="UP000249799">
    <property type="component" value="Chromosome"/>
</dbReference>
<keyword evidence="4" id="KW-1185">Reference proteome</keyword>
<proteinExistence type="predicted"/>
<protein>
    <submittedName>
        <fullName evidence="3">Uncharacterized protein</fullName>
    </submittedName>
</protein>
<evidence type="ECO:0000256" key="2">
    <source>
        <dbReference type="ARBA" id="ARBA00022695"/>
    </source>
</evidence>
<dbReference type="Gene3D" id="3.90.550.10">
    <property type="entry name" value="Spore Coat Polysaccharide Biosynthesis Protein SpsA, Chain A"/>
    <property type="match status" value="1"/>
</dbReference>
<dbReference type="InterPro" id="IPR050065">
    <property type="entry name" value="GlmU-like"/>
</dbReference>
<dbReference type="PANTHER" id="PTHR43584">
    <property type="entry name" value="NUCLEOTIDYL TRANSFERASE"/>
    <property type="match status" value="1"/>
</dbReference>
<accession>A0A2Z4FJ01</accession>
<keyword evidence="2" id="KW-0548">Nucleotidyltransferase</keyword>
<gene>
    <name evidence="3" type="ORF">DN745_04505</name>
</gene>
<dbReference type="CDD" id="cd02523">
    <property type="entry name" value="PC_cytidylyltransferase"/>
    <property type="match status" value="1"/>
</dbReference>
<evidence type="ECO:0000256" key="1">
    <source>
        <dbReference type="ARBA" id="ARBA00022679"/>
    </source>
</evidence>
<dbReference type="AlphaFoldDB" id="A0A2Z4FJ01"/>
<name>A0A2Z4FJ01_9DELT</name>
<dbReference type="InterPro" id="IPR025877">
    <property type="entry name" value="MobA-like_NTP_Trfase"/>
</dbReference>
<dbReference type="SUPFAM" id="SSF53448">
    <property type="entry name" value="Nucleotide-diphospho-sugar transferases"/>
    <property type="match status" value="1"/>
</dbReference>
<dbReference type="OrthoDB" id="9788272at2"/>
<dbReference type="InterPro" id="IPR029044">
    <property type="entry name" value="Nucleotide-diphossugar_trans"/>
</dbReference>
<dbReference type="KEGG" id="bsed:DN745_04505"/>
<dbReference type="PANTHER" id="PTHR43584:SF5">
    <property type="entry name" value="PROTEIN LICC"/>
    <property type="match status" value="1"/>
</dbReference>
<evidence type="ECO:0000313" key="3">
    <source>
        <dbReference type="EMBL" id="AWV88636.1"/>
    </source>
</evidence>
<reference evidence="3 4" key="1">
    <citation type="submission" date="2018-06" db="EMBL/GenBank/DDBJ databases">
        <title>Lujinxingia sediminis gen. nov. sp. nov., a new facultative anaerobic member of the class Deltaproteobacteria, and proposal of Lujinxingaceae fam. nov.</title>
        <authorList>
            <person name="Guo L.-Y."/>
            <person name="Li C.-M."/>
            <person name="Wang S."/>
            <person name="Du Z.-J."/>
        </authorList>
    </citation>
    <scope>NUCLEOTIDE SEQUENCE [LARGE SCALE GENOMIC DNA]</scope>
    <source>
        <strain evidence="3 4">FA350</strain>
    </source>
</reference>
<dbReference type="Pfam" id="PF12804">
    <property type="entry name" value="NTP_transf_3"/>
    <property type="match status" value="1"/>
</dbReference>
<sequence length="261" mass="28593">MSEQAKIHDAILLVAGVGARLRPLTDTQPKCLIEINGVPLLIRLLRQLHEQGIQHVALATGYLEAKIRSCVAGHSNLPEVSFCPNPNYSETNNAASLLGALPAVAGRPFILCDGDILVRKSGWLKDLLADSRGNILAMISPEEMGAEEMKIELGEDDRVSALSKGLDPAKSAGESVGVQIISADFYDVLRERLEAMSEDERANSYYEDMFADIMGDAHPFYAHEIPVSSWTEIDTLEDLEVARQLYASWQDTPEDSTPTNN</sequence>
<dbReference type="EMBL" id="CP030032">
    <property type="protein sequence ID" value="AWV88636.1"/>
    <property type="molecule type" value="Genomic_DNA"/>
</dbReference>
<evidence type="ECO:0000313" key="4">
    <source>
        <dbReference type="Proteomes" id="UP000249799"/>
    </source>
</evidence>
<keyword evidence="1" id="KW-0808">Transferase</keyword>